<proteinExistence type="predicted"/>
<organism evidence="1 2">
    <name type="scientific">Scophthalmus maximus</name>
    <name type="common">Turbot</name>
    <name type="synonym">Psetta maxima</name>
    <dbReference type="NCBI Taxonomy" id="52904"/>
    <lineage>
        <taxon>Eukaryota</taxon>
        <taxon>Metazoa</taxon>
        <taxon>Chordata</taxon>
        <taxon>Craniata</taxon>
        <taxon>Vertebrata</taxon>
        <taxon>Euteleostomi</taxon>
        <taxon>Actinopterygii</taxon>
        <taxon>Neopterygii</taxon>
        <taxon>Teleostei</taxon>
        <taxon>Neoteleostei</taxon>
        <taxon>Acanthomorphata</taxon>
        <taxon>Carangaria</taxon>
        <taxon>Pleuronectiformes</taxon>
        <taxon>Pleuronectoidei</taxon>
        <taxon>Scophthalmidae</taxon>
        <taxon>Scophthalmus</taxon>
    </lineage>
</organism>
<reference evidence="1 2" key="1">
    <citation type="submission" date="2019-06" db="EMBL/GenBank/DDBJ databases">
        <title>Draft genomes of female and male turbot (Scophthalmus maximus).</title>
        <authorList>
            <person name="Xu H."/>
            <person name="Xu X.-W."/>
            <person name="Shao C."/>
            <person name="Chen S."/>
        </authorList>
    </citation>
    <scope>NUCLEOTIDE SEQUENCE [LARGE SCALE GENOMIC DNA]</scope>
    <source>
        <strain evidence="1">Ysfricsl-2016a</strain>
        <tissue evidence="1">Blood</tissue>
    </source>
</reference>
<evidence type="ECO:0000313" key="2">
    <source>
        <dbReference type="Proteomes" id="UP000438429"/>
    </source>
</evidence>
<evidence type="ECO:0000313" key="1">
    <source>
        <dbReference type="EMBL" id="KAF0039862.1"/>
    </source>
</evidence>
<dbReference type="AlphaFoldDB" id="A0A6A4TCF2"/>
<accession>A0A6A4TCF2</accession>
<comment type="caution">
    <text evidence="1">The sequence shown here is derived from an EMBL/GenBank/DDBJ whole genome shotgun (WGS) entry which is preliminary data.</text>
</comment>
<sequence>MSDPINEQQQRVYFNDLSDSFEEEQLFRLDDTAIPQCTGPNEMEERLTARKHENKLQIVWYSSKIDVCKGMTCIIE</sequence>
<dbReference type="Proteomes" id="UP000438429">
    <property type="component" value="Unassembled WGS sequence"/>
</dbReference>
<protein>
    <submittedName>
        <fullName evidence="1">Uncharacterized protein</fullName>
    </submittedName>
</protein>
<gene>
    <name evidence="1" type="ORF">F2P81_008097</name>
</gene>
<name>A0A6A4TCF2_SCOMX</name>
<dbReference type="EMBL" id="VEVO01000007">
    <property type="protein sequence ID" value="KAF0039862.1"/>
    <property type="molecule type" value="Genomic_DNA"/>
</dbReference>